<protein>
    <submittedName>
        <fullName evidence="5">ABC transporter substrate-binding protein</fullName>
    </submittedName>
</protein>
<feature type="signal peptide" evidence="4">
    <location>
        <begin position="1"/>
        <end position="30"/>
    </location>
</feature>
<organism evidence="5 6">
    <name type="scientific">Acetobacter musti</name>
    <dbReference type="NCBI Taxonomy" id="864732"/>
    <lineage>
        <taxon>Bacteria</taxon>
        <taxon>Pseudomonadati</taxon>
        <taxon>Pseudomonadota</taxon>
        <taxon>Alphaproteobacteria</taxon>
        <taxon>Acetobacterales</taxon>
        <taxon>Acetobacteraceae</taxon>
        <taxon>Acetobacter</taxon>
    </lineage>
</organism>
<dbReference type="SUPFAM" id="SSF53850">
    <property type="entry name" value="Periplasmic binding protein-like II"/>
    <property type="match status" value="1"/>
</dbReference>
<keyword evidence="3 4" id="KW-0732">Signal</keyword>
<dbReference type="PANTHER" id="PTHR30024">
    <property type="entry name" value="ALIPHATIC SULFONATES-BINDING PROTEIN-RELATED"/>
    <property type="match status" value="1"/>
</dbReference>
<comment type="caution">
    <text evidence="5">The sequence shown here is derived from an EMBL/GenBank/DDBJ whole genome shotgun (WGS) entry which is preliminary data.</text>
</comment>
<evidence type="ECO:0000313" key="5">
    <source>
        <dbReference type="EMBL" id="NHN83555.1"/>
    </source>
</evidence>
<keyword evidence="6" id="KW-1185">Reference proteome</keyword>
<evidence type="ECO:0000256" key="4">
    <source>
        <dbReference type="SAM" id="SignalP"/>
    </source>
</evidence>
<comment type="similarity">
    <text evidence="2">Belongs to the bacterial solute-binding protein SsuA/TauA family.</text>
</comment>
<evidence type="ECO:0000256" key="3">
    <source>
        <dbReference type="ARBA" id="ARBA00022729"/>
    </source>
</evidence>
<accession>A0ABX0JNW4</accession>
<dbReference type="Pfam" id="PF13379">
    <property type="entry name" value="NMT1_2"/>
    <property type="match status" value="1"/>
</dbReference>
<sequence>MKKRFFRTSVLRVIAAACLAFLTGTGAALAATPVRVGYIPVLGSSALFVIDGKGWAKDAGLDLELVRFTSGPQAIQALVAGRIDAYVAGVLPLLQARGHGVDVKVLATGAIEELSVVARGPLAAGLDPAKPGNLTRDALTERLSHFATATGRKPKIAAQPQGSVPDTVLRYWLKEEAGVAPDSIDIVGIDIDAAQQAFLAGAVDAAILREPALTIIRARVPEARILATGHDLMPDQPGSVFAVLRPDDPDRAAWKGKLTALFVKATALVSAHPDEAAPYVATALGGGLMKPALIESALRASAADFVADPGRITASVGTLQDFEVSQGLLRKAVPVATLFDLQTWHQAAP</sequence>
<comment type="subcellular location">
    <subcellularLocation>
        <location evidence="1">Periplasm</location>
    </subcellularLocation>
</comment>
<dbReference type="Proteomes" id="UP000635278">
    <property type="component" value="Unassembled WGS sequence"/>
</dbReference>
<feature type="chain" id="PRO_5046128376" evidence="4">
    <location>
        <begin position="31"/>
        <end position="349"/>
    </location>
</feature>
<proteinExistence type="inferred from homology"/>
<gene>
    <name evidence="5" type="ORF">GOB93_02730</name>
</gene>
<dbReference type="Gene3D" id="3.40.190.10">
    <property type="entry name" value="Periplasmic binding protein-like II"/>
    <property type="match status" value="2"/>
</dbReference>
<name>A0ABX0JNW4_9PROT</name>
<evidence type="ECO:0000256" key="1">
    <source>
        <dbReference type="ARBA" id="ARBA00004418"/>
    </source>
</evidence>
<evidence type="ECO:0000313" key="6">
    <source>
        <dbReference type="Proteomes" id="UP000635278"/>
    </source>
</evidence>
<dbReference type="EMBL" id="WOTB01000002">
    <property type="protein sequence ID" value="NHN83555.1"/>
    <property type="molecule type" value="Genomic_DNA"/>
</dbReference>
<reference evidence="5 6" key="1">
    <citation type="journal article" date="2020" name="Int. J. Syst. Evol. Microbiol.">
        <title>Novel acetic acid bacteria from cider fermentations: Acetobacter conturbans sp. nov. and Acetobacter fallax sp. nov.</title>
        <authorList>
            <person name="Sombolestani A.S."/>
            <person name="Cleenwerck I."/>
            <person name="Cnockaert M."/>
            <person name="Borremans W."/>
            <person name="Wieme A.D."/>
            <person name="De Vuyst L."/>
            <person name="Vandamme P."/>
        </authorList>
    </citation>
    <scope>NUCLEOTIDE SEQUENCE [LARGE SCALE GENOMIC DNA]</scope>
    <source>
        <strain evidence="5 6">LMG 30640</strain>
    </source>
</reference>
<dbReference type="RefSeq" id="WP_173581970.1">
    <property type="nucleotide sequence ID" value="NZ_WOTB01000002.1"/>
</dbReference>
<dbReference type="PANTHER" id="PTHR30024:SF47">
    <property type="entry name" value="TAURINE-BINDING PERIPLASMIC PROTEIN"/>
    <property type="match status" value="1"/>
</dbReference>
<evidence type="ECO:0000256" key="2">
    <source>
        <dbReference type="ARBA" id="ARBA00010742"/>
    </source>
</evidence>